<dbReference type="Proteomes" id="UP000076532">
    <property type="component" value="Unassembled WGS sequence"/>
</dbReference>
<organism evidence="3 4">
    <name type="scientific">Athelia psychrophila</name>
    <dbReference type="NCBI Taxonomy" id="1759441"/>
    <lineage>
        <taxon>Eukaryota</taxon>
        <taxon>Fungi</taxon>
        <taxon>Dikarya</taxon>
        <taxon>Basidiomycota</taxon>
        <taxon>Agaricomycotina</taxon>
        <taxon>Agaricomycetes</taxon>
        <taxon>Agaricomycetidae</taxon>
        <taxon>Atheliales</taxon>
        <taxon>Atheliaceae</taxon>
        <taxon>Athelia</taxon>
    </lineage>
</organism>
<proteinExistence type="predicted"/>
<dbReference type="AlphaFoldDB" id="A0A166TJ00"/>
<keyword evidence="2" id="KW-1133">Transmembrane helix</keyword>
<feature type="compositionally biased region" description="Low complexity" evidence="1">
    <location>
        <begin position="79"/>
        <end position="99"/>
    </location>
</feature>
<keyword evidence="2" id="KW-0472">Membrane</keyword>
<keyword evidence="4" id="KW-1185">Reference proteome</keyword>
<evidence type="ECO:0000313" key="3">
    <source>
        <dbReference type="EMBL" id="KZP30663.1"/>
    </source>
</evidence>
<evidence type="ECO:0000256" key="1">
    <source>
        <dbReference type="SAM" id="MobiDB-lite"/>
    </source>
</evidence>
<evidence type="ECO:0008006" key="5">
    <source>
        <dbReference type="Google" id="ProtNLM"/>
    </source>
</evidence>
<sequence>MPSGPFTKPVSTCLKADLDRLAIHFDLDGSGNIKTLRKRVKDYVDAHADALASDRVFASLFTARDLARLRPVAPPRDITPPTRSTTRSPTPSSDRVPSTWSGIRGSRAPSEHSSRRGFSQIGAGVEDLVDTMGHQCMSFLAYLMFWLPCLLRPLLFSIFLFPFLSINLYYVYAAFGHFSTYL</sequence>
<reference evidence="3 4" key="1">
    <citation type="journal article" date="2016" name="Mol. Biol. Evol.">
        <title>Comparative Genomics of Early-Diverging Mushroom-Forming Fungi Provides Insights into the Origins of Lignocellulose Decay Capabilities.</title>
        <authorList>
            <person name="Nagy L.G."/>
            <person name="Riley R."/>
            <person name="Tritt A."/>
            <person name="Adam C."/>
            <person name="Daum C."/>
            <person name="Floudas D."/>
            <person name="Sun H."/>
            <person name="Yadav J.S."/>
            <person name="Pangilinan J."/>
            <person name="Larsson K.H."/>
            <person name="Matsuura K."/>
            <person name="Barry K."/>
            <person name="Labutti K."/>
            <person name="Kuo R."/>
            <person name="Ohm R.A."/>
            <person name="Bhattacharya S.S."/>
            <person name="Shirouzu T."/>
            <person name="Yoshinaga Y."/>
            <person name="Martin F.M."/>
            <person name="Grigoriev I.V."/>
            <person name="Hibbett D.S."/>
        </authorList>
    </citation>
    <scope>NUCLEOTIDE SEQUENCE [LARGE SCALE GENOMIC DNA]</scope>
    <source>
        <strain evidence="3 4">CBS 109695</strain>
    </source>
</reference>
<evidence type="ECO:0000313" key="4">
    <source>
        <dbReference type="Proteomes" id="UP000076532"/>
    </source>
</evidence>
<protein>
    <recommendedName>
        <fullName evidence="5">SAP domain-containing protein</fullName>
    </recommendedName>
</protein>
<name>A0A166TJ00_9AGAM</name>
<dbReference type="EMBL" id="KV417492">
    <property type="protein sequence ID" value="KZP30663.1"/>
    <property type="molecule type" value="Genomic_DNA"/>
</dbReference>
<gene>
    <name evidence="3" type="ORF">FIBSPDRAFT_945597</name>
</gene>
<feature type="region of interest" description="Disordered" evidence="1">
    <location>
        <begin position="72"/>
        <end position="117"/>
    </location>
</feature>
<accession>A0A166TJ00</accession>
<keyword evidence="2" id="KW-0812">Transmembrane</keyword>
<evidence type="ECO:0000256" key="2">
    <source>
        <dbReference type="SAM" id="Phobius"/>
    </source>
</evidence>
<feature type="transmembrane region" description="Helical" evidence="2">
    <location>
        <begin position="154"/>
        <end position="175"/>
    </location>
</feature>